<evidence type="ECO:0000313" key="2">
    <source>
        <dbReference type="Proteomes" id="UP000724874"/>
    </source>
</evidence>
<sequence>MASTTSSNQTERVHLLSIKSEKLQRDTFFFLPGGQLIAGLNQRFTPVNCATLNRWVKICDPRGFPFGLHPIELMKWGILRYVSVETGPAIPTESTAPLPPGDYSWDITVPHQLPPLISVASNEKPIAELNAEAQQPTSHLNKRLILNDSLADFEDSVLSRDGGRCSITGNQQDVVVTWIYPPLCFLHSGNVQYFNNPKAMCIPSNAMLISKDLVSAFLNNAFGIDVDDNYRIVVFSDIGSTKESMPESAQGLLNFSGSQGPDDKFLRLHFRHCLNVHLIGGDIGNDYSAEDIVEAMKDDGLVAFDDPRWMTPLGREIFEDYMKTLAAEKGDSEEASSEVE</sequence>
<gene>
    <name evidence="1" type="ORF">CPB84DRAFT_1783516</name>
</gene>
<evidence type="ECO:0008006" key="3">
    <source>
        <dbReference type="Google" id="ProtNLM"/>
    </source>
</evidence>
<reference evidence="1" key="1">
    <citation type="submission" date="2020-11" db="EMBL/GenBank/DDBJ databases">
        <authorList>
            <consortium name="DOE Joint Genome Institute"/>
            <person name="Ahrendt S."/>
            <person name="Riley R."/>
            <person name="Andreopoulos W."/>
            <person name="LaButti K."/>
            <person name="Pangilinan J."/>
            <person name="Ruiz-duenas F.J."/>
            <person name="Barrasa J.M."/>
            <person name="Sanchez-Garcia M."/>
            <person name="Camarero S."/>
            <person name="Miyauchi S."/>
            <person name="Serrano A."/>
            <person name="Linde D."/>
            <person name="Babiker R."/>
            <person name="Drula E."/>
            <person name="Ayuso-Fernandez I."/>
            <person name="Pacheco R."/>
            <person name="Padilla G."/>
            <person name="Ferreira P."/>
            <person name="Barriuso J."/>
            <person name="Kellner H."/>
            <person name="Castanera R."/>
            <person name="Alfaro M."/>
            <person name="Ramirez L."/>
            <person name="Pisabarro A.G."/>
            <person name="Kuo A."/>
            <person name="Tritt A."/>
            <person name="Lipzen A."/>
            <person name="He G."/>
            <person name="Yan M."/>
            <person name="Ng V."/>
            <person name="Cullen D."/>
            <person name="Martin F."/>
            <person name="Rosso M.-N."/>
            <person name="Henrissat B."/>
            <person name="Hibbett D."/>
            <person name="Martinez A.T."/>
            <person name="Grigoriev I.V."/>
        </authorList>
    </citation>
    <scope>NUCLEOTIDE SEQUENCE</scope>
    <source>
        <strain evidence="1">AH 44721</strain>
    </source>
</reference>
<name>A0A9P5NM71_GYMJU</name>
<dbReference type="AlphaFoldDB" id="A0A9P5NM71"/>
<accession>A0A9P5NM71</accession>
<dbReference type="OrthoDB" id="3263651at2759"/>
<organism evidence="1 2">
    <name type="scientific">Gymnopilus junonius</name>
    <name type="common">Spectacular rustgill mushroom</name>
    <name type="synonym">Gymnopilus spectabilis subsp. junonius</name>
    <dbReference type="NCBI Taxonomy" id="109634"/>
    <lineage>
        <taxon>Eukaryota</taxon>
        <taxon>Fungi</taxon>
        <taxon>Dikarya</taxon>
        <taxon>Basidiomycota</taxon>
        <taxon>Agaricomycotina</taxon>
        <taxon>Agaricomycetes</taxon>
        <taxon>Agaricomycetidae</taxon>
        <taxon>Agaricales</taxon>
        <taxon>Agaricineae</taxon>
        <taxon>Hymenogastraceae</taxon>
        <taxon>Gymnopilus</taxon>
    </lineage>
</organism>
<dbReference type="EMBL" id="JADNYJ010000068">
    <property type="protein sequence ID" value="KAF8892781.1"/>
    <property type="molecule type" value="Genomic_DNA"/>
</dbReference>
<evidence type="ECO:0000313" key="1">
    <source>
        <dbReference type="EMBL" id="KAF8892781.1"/>
    </source>
</evidence>
<keyword evidence="2" id="KW-1185">Reference proteome</keyword>
<comment type="caution">
    <text evidence="1">The sequence shown here is derived from an EMBL/GenBank/DDBJ whole genome shotgun (WGS) entry which is preliminary data.</text>
</comment>
<proteinExistence type="predicted"/>
<protein>
    <recommendedName>
        <fullName evidence="3">HNH nuclease domain-containing protein</fullName>
    </recommendedName>
</protein>
<dbReference type="Proteomes" id="UP000724874">
    <property type="component" value="Unassembled WGS sequence"/>
</dbReference>